<evidence type="ECO:0000313" key="7">
    <source>
        <dbReference type="EMBL" id="BCL58279.1"/>
    </source>
</evidence>
<evidence type="ECO:0000313" key="9">
    <source>
        <dbReference type="EMBL" id="MCQ5060990.1"/>
    </source>
</evidence>
<dbReference type="Proteomes" id="UP001204814">
    <property type="component" value="Unassembled WGS sequence"/>
</dbReference>
<dbReference type="EMBL" id="JAJDKQ010000001">
    <property type="protein sequence ID" value="MCB8560485.1"/>
    <property type="molecule type" value="Genomic_DNA"/>
</dbReference>
<dbReference type="GO" id="GO:0004748">
    <property type="term" value="F:ribonucleoside-diphosphate reductase activity, thioredoxin disulfide as acceptor"/>
    <property type="evidence" value="ECO:0007669"/>
    <property type="project" value="UniProtKB-EC"/>
</dbReference>
<evidence type="ECO:0000256" key="1">
    <source>
        <dbReference type="ARBA" id="ARBA00007405"/>
    </source>
</evidence>
<reference evidence="8" key="4">
    <citation type="submission" date="2021-10" db="EMBL/GenBank/DDBJ databases">
        <title>Collection of gut derived symbiotic bacterial strains cultured from healthy donors.</title>
        <authorList>
            <person name="Lin H."/>
            <person name="Littmann E."/>
            <person name="Kohout C."/>
            <person name="Pamer E.G."/>
        </authorList>
    </citation>
    <scope>NUCLEOTIDE SEQUENCE</scope>
    <source>
        <strain evidence="8">DFI.5.2</strain>
    </source>
</reference>
<dbReference type="GO" id="GO:0000166">
    <property type="term" value="F:nucleotide binding"/>
    <property type="evidence" value="ECO:0007669"/>
    <property type="project" value="UniProtKB-KW"/>
</dbReference>
<dbReference type="Pfam" id="PF12637">
    <property type="entry name" value="TSCPD"/>
    <property type="match status" value="1"/>
</dbReference>
<protein>
    <recommendedName>
        <fullName evidence="2">ribonucleoside-diphosphate reductase</fullName>
        <ecNumber evidence="2">1.17.4.1</ecNumber>
    </recommendedName>
</protein>
<dbReference type="RefSeq" id="WP_022002938.1">
    <property type="nucleotide sequence ID" value="NZ_AP024085.1"/>
</dbReference>
<comment type="similarity">
    <text evidence="1">Belongs to the ribonucleoside diphosphate reductase class-2 family.</text>
</comment>
<dbReference type="Proteomes" id="UP000240974">
    <property type="component" value="Unassembled WGS sequence"/>
</dbReference>
<sequence>MEYDYTPRGVCSRNIHVEVEDGIVKNVIFTGGCSGNTQGVAALAKGMKVDEVIERLKDIKCGAKPTSCPAQLAKSLQEHAK</sequence>
<evidence type="ECO:0000313" key="12">
    <source>
        <dbReference type="Proteomes" id="UP000593842"/>
    </source>
</evidence>
<dbReference type="Proteomes" id="UP001197827">
    <property type="component" value="Unassembled WGS sequence"/>
</dbReference>
<accession>A0A2T3G6R9</accession>
<evidence type="ECO:0000256" key="2">
    <source>
        <dbReference type="ARBA" id="ARBA00012274"/>
    </source>
</evidence>
<proteinExistence type="inferred from homology"/>
<comment type="catalytic activity">
    <reaction evidence="5">
        <text>a 2'-deoxyribonucleoside 5'-diphosphate + [thioredoxin]-disulfide + H2O = a ribonucleoside 5'-diphosphate + [thioredoxin]-dithiol</text>
        <dbReference type="Rhea" id="RHEA:23252"/>
        <dbReference type="Rhea" id="RHEA-COMP:10698"/>
        <dbReference type="Rhea" id="RHEA-COMP:10700"/>
        <dbReference type="ChEBI" id="CHEBI:15377"/>
        <dbReference type="ChEBI" id="CHEBI:29950"/>
        <dbReference type="ChEBI" id="CHEBI:50058"/>
        <dbReference type="ChEBI" id="CHEBI:57930"/>
        <dbReference type="ChEBI" id="CHEBI:73316"/>
        <dbReference type="EC" id="1.17.4.1"/>
    </reaction>
</comment>
<name>A0A2T3G6R9_9FIRM</name>
<keyword evidence="11" id="KW-1185">Reference proteome</keyword>
<evidence type="ECO:0000313" key="10">
    <source>
        <dbReference type="EMBL" id="PST43183.1"/>
    </source>
</evidence>
<dbReference type="GO" id="GO:0071897">
    <property type="term" value="P:DNA biosynthetic process"/>
    <property type="evidence" value="ECO:0007669"/>
    <property type="project" value="UniProtKB-KW"/>
</dbReference>
<feature type="domain" description="TSCPD" evidence="6">
    <location>
        <begin position="4"/>
        <end position="79"/>
    </location>
</feature>
<keyword evidence="3" id="KW-0237">DNA synthesis</keyword>
<evidence type="ECO:0000256" key="3">
    <source>
        <dbReference type="ARBA" id="ARBA00022634"/>
    </source>
</evidence>
<dbReference type="Proteomes" id="UP000593842">
    <property type="component" value="Chromosome"/>
</dbReference>
<reference evidence="9" key="5">
    <citation type="submission" date="2022-06" db="EMBL/GenBank/DDBJ databases">
        <title>Isolation of gut microbiota from human fecal samples.</title>
        <authorList>
            <person name="Pamer E.G."/>
            <person name="Barat B."/>
            <person name="Waligurski E."/>
            <person name="Medina S."/>
            <person name="Paddock L."/>
            <person name="Mostad J."/>
        </authorList>
    </citation>
    <scope>NUCLEOTIDE SEQUENCE</scope>
    <source>
        <strain evidence="9">DFI.6.24</strain>
    </source>
</reference>
<dbReference type="EMBL" id="AP024085">
    <property type="protein sequence ID" value="BCL58279.1"/>
    <property type="molecule type" value="Genomic_DNA"/>
</dbReference>
<evidence type="ECO:0000313" key="11">
    <source>
        <dbReference type="Proteomes" id="UP000240974"/>
    </source>
</evidence>
<dbReference type="KEGG" id="fit:Fi14EGH31_19910"/>
<dbReference type="AlphaFoldDB" id="A0A2T3G6R9"/>
<dbReference type="NCBIfam" id="TIGR03905">
    <property type="entry name" value="TIGR03905_4_Cys"/>
    <property type="match status" value="1"/>
</dbReference>
<dbReference type="InterPro" id="IPR024434">
    <property type="entry name" value="TSCPD_dom"/>
</dbReference>
<keyword evidence="4" id="KW-0547">Nucleotide-binding</keyword>
<dbReference type="EMBL" id="PYLQ01000001">
    <property type="protein sequence ID" value="PST43183.1"/>
    <property type="molecule type" value="Genomic_DNA"/>
</dbReference>
<organism evidence="10 11">
    <name type="scientific">Faecalibacillus intestinalis</name>
    <dbReference type="NCBI Taxonomy" id="1982626"/>
    <lineage>
        <taxon>Bacteria</taxon>
        <taxon>Bacillati</taxon>
        <taxon>Bacillota</taxon>
        <taxon>Erysipelotrichia</taxon>
        <taxon>Erysipelotrichales</taxon>
        <taxon>Coprobacillaceae</taxon>
        <taxon>Faecalibacillus</taxon>
    </lineage>
</organism>
<evidence type="ECO:0000256" key="4">
    <source>
        <dbReference type="ARBA" id="ARBA00022741"/>
    </source>
</evidence>
<dbReference type="EMBL" id="JANGBO010000002">
    <property type="protein sequence ID" value="MCQ5060990.1"/>
    <property type="molecule type" value="Genomic_DNA"/>
</dbReference>
<dbReference type="GeneID" id="70580430"/>
<dbReference type="EC" id="1.17.4.1" evidence="2"/>
<evidence type="ECO:0000313" key="8">
    <source>
        <dbReference type="EMBL" id="MCB8560485.1"/>
    </source>
</evidence>
<dbReference type="InterPro" id="IPR023806">
    <property type="entry name" value="CHP03905"/>
</dbReference>
<evidence type="ECO:0000259" key="6">
    <source>
        <dbReference type="Pfam" id="PF12637"/>
    </source>
</evidence>
<reference evidence="7" key="2">
    <citation type="journal article" date="2020" name="Microbiol. Resour. Announc.">
        <title>Complete Genome Sequence of Faecalibacillus intestinalis JCM 34082, Isolated from Feces from a Healthy Japanese Female.</title>
        <authorList>
            <person name="Sakamoto M."/>
            <person name="Ikeyama N."/>
            <person name="Toyoda A."/>
            <person name="Murakami T."/>
            <person name="Mori H."/>
            <person name="Ohkuma M."/>
        </authorList>
    </citation>
    <scope>NUCLEOTIDE SEQUENCE</scope>
    <source>
        <strain evidence="7">14EGH31</strain>
    </source>
</reference>
<evidence type="ECO:0000256" key="5">
    <source>
        <dbReference type="ARBA" id="ARBA00047754"/>
    </source>
</evidence>
<gene>
    <name evidence="10" type="ORF">C7U54_00260</name>
    <name evidence="7" type="ORF">Fi14EGH31_19910</name>
    <name evidence="8" type="ORF">LJD74_00510</name>
    <name evidence="9" type="ORF">NE542_03955</name>
</gene>
<reference evidence="12" key="3">
    <citation type="submission" date="2020-09" db="EMBL/GenBank/DDBJ databases">
        <title>Complete genome sequencing of Faecalibacillus intestinalis strain 14EGH31.</title>
        <authorList>
            <person name="Sakamoto M."/>
            <person name="Murakami T."/>
            <person name="Mori H."/>
        </authorList>
    </citation>
    <scope>NUCLEOTIDE SEQUENCE [LARGE SCALE GENOMIC DNA]</scope>
    <source>
        <strain evidence="12">14EGH31</strain>
    </source>
</reference>
<reference evidence="10 11" key="1">
    <citation type="journal article" date="2019" name="Int. J. Syst. Evol. Microbiol.">
        <title>Faecalibacillus intestinalis gen. nov., sp. nov. and Faecalibacillus faecis sp. nov., isolated from human faeces.</title>
        <authorList>
            <person name="Seo B."/>
            <person name="Jeon K."/>
            <person name="Baek I."/>
            <person name="Lee Y.M."/>
            <person name="Baek K."/>
            <person name="Ko G."/>
        </authorList>
    </citation>
    <scope>NUCLEOTIDE SEQUENCE [LARGE SCALE GENOMIC DNA]</scope>
    <source>
        <strain evidence="10 11">SNUG30099</strain>
    </source>
</reference>